<protein>
    <recommendedName>
        <fullName evidence="3">Response regulatory domain-containing protein</fullName>
    </recommendedName>
</protein>
<evidence type="ECO:0000313" key="2">
    <source>
        <dbReference type="Proteomes" id="UP000680638"/>
    </source>
</evidence>
<gene>
    <name evidence="1" type="ORF">J21TS3_28780</name>
</gene>
<sequence>MTVDIVRVQNRYRFRFVALHKLKSFLSRAGAKVADISGSLMDKHNIFNMDMVYWIDMNING</sequence>
<dbReference type="EMBL" id="BORW01000014">
    <property type="protein sequence ID" value="GIO68057.1"/>
    <property type="molecule type" value="Genomic_DNA"/>
</dbReference>
<evidence type="ECO:0000313" key="1">
    <source>
        <dbReference type="EMBL" id="GIO68057.1"/>
    </source>
</evidence>
<organism evidence="1 2">
    <name type="scientific">Paenibacillus cookii</name>
    <dbReference type="NCBI Taxonomy" id="157839"/>
    <lineage>
        <taxon>Bacteria</taxon>
        <taxon>Bacillati</taxon>
        <taxon>Bacillota</taxon>
        <taxon>Bacilli</taxon>
        <taxon>Bacillales</taxon>
        <taxon>Paenibacillaceae</taxon>
        <taxon>Paenibacillus</taxon>
    </lineage>
</organism>
<name>A0ABQ4LXS2_9BACL</name>
<keyword evidence="2" id="KW-1185">Reference proteome</keyword>
<comment type="caution">
    <text evidence="1">The sequence shown here is derived from an EMBL/GenBank/DDBJ whole genome shotgun (WGS) entry which is preliminary data.</text>
</comment>
<accession>A0ABQ4LXS2</accession>
<evidence type="ECO:0008006" key="3">
    <source>
        <dbReference type="Google" id="ProtNLM"/>
    </source>
</evidence>
<reference evidence="1 2" key="1">
    <citation type="submission" date="2021-03" db="EMBL/GenBank/DDBJ databases">
        <title>Antimicrobial resistance genes in bacteria isolated from Japanese honey, and their potential for conferring macrolide and lincosamide resistance in the American foulbrood pathogen Paenibacillus larvae.</title>
        <authorList>
            <person name="Okamoto M."/>
            <person name="Kumagai M."/>
            <person name="Kanamori H."/>
            <person name="Takamatsu D."/>
        </authorList>
    </citation>
    <scope>NUCLEOTIDE SEQUENCE [LARGE SCALE GENOMIC DNA]</scope>
    <source>
        <strain evidence="1 2">J21TS3</strain>
    </source>
</reference>
<proteinExistence type="predicted"/>
<dbReference type="Proteomes" id="UP000680638">
    <property type="component" value="Unassembled WGS sequence"/>
</dbReference>